<comment type="caution">
    <text evidence="1">The sequence shown here is derived from an EMBL/GenBank/DDBJ whole genome shotgun (WGS) entry which is preliminary data.</text>
</comment>
<reference evidence="1 2" key="1">
    <citation type="submission" date="2018-03" db="EMBL/GenBank/DDBJ databases">
        <title>Genomic Encyclopedia of Archaeal and Bacterial Type Strains, Phase II (KMG-II): from individual species to whole genera.</title>
        <authorList>
            <person name="Goeker M."/>
        </authorList>
    </citation>
    <scope>NUCLEOTIDE SEQUENCE [LARGE SCALE GENOMIC DNA]</scope>
    <source>
        <strain evidence="1 2">DSM 45211</strain>
    </source>
</reference>
<dbReference type="EMBL" id="PYGE01000009">
    <property type="protein sequence ID" value="PSL02817.1"/>
    <property type="molecule type" value="Genomic_DNA"/>
</dbReference>
<name>A0A2P8E081_9ACTN</name>
<keyword evidence="2" id="KW-1185">Reference proteome</keyword>
<organism evidence="1 2">
    <name type="scientific">Haloactinopolyspora alba</name>
    <dbReference type="NCBI Taxonomy" id="648780"/>
    <lineage>
        <taxon>Bacteria</taxon>
        <taxon>Bacillati</taxon>
        <taxon>Actinomycetota</taxon>
        <taxon>Actinomycetes</taxon>
        <taxon>Jiangellales</taxon>
        <taxon>Jiangellaceae</taxon>
        <taxon>Haloactinopolyspora</taxon>
    </lineage>
</organism>
<protein>
    <submittedName>
        <fullName evidence="1">Uncharacterized protein</fullName>
    </submittedName>
</protein>
<evidence type="ECO:0000313" key="2">
    <source>
        <dbReference type="Proteomes" id="UP000243528"/>
    </source>
</evidence>
<sequence>MPTGDADGVVAALIGLVEAETEVLAAAAAAAADDLDAWMVDDLLPDDTAAAIALIEHRWAVGLRGAITRANGFLLNDTWISPDDLELIGVTENGAG</sequence>
<dbReference type="RefSeq" id="WP_205740858.1">
    <property type="nucleotide sequence ID" value="NZ_PYGE01000009.1"/>
</dbReference>
<gene>
    <name evidence="1" type="ORF">CLV30_109125</name>
</gene>
<dbReference type="Proteomes" id="UP000243528">
    <property type="component" value="Unassembled WGS sequence"/>
</dbReference>
<dbReference type="AlphaFoldDB" id="A0A2P8E081"/>
<proteinExistence type="predicted"/>
<evidence type="ECO:0000313" key="1">
    <source>
        <dbReference type="EMBL" id="PSL02817.1"/>
    </source>
</evidence>
<accession>A0A2P8E081</accession>